<dbReference type="RefSeq" id="XP_008087669.1">
    <property type="nucleotide sequence ID" value="XM_008089478.1"/>
</dbReference>
<dbReference type="AlphaFoldDB" id="S3CKS7"/>
<feature type="compositionally biased region" description="Basic and acidic residues" evidence="1">
    <location>
        <begin position="135"/>
        <end position="149"/>
    </location>
</feature>
<evidence type="ECO:0000256" key="1">
    <source>
        <dbReference type="SAM" id="MobiDB-lite"/>
    </source>
</evidence>
<dbReference type="GeneID" id="19461320"/>
<reference evidence="2 3" key="1">
    <citation type="journal article" date="2013" name="BMC Genomics">
        <title>Genomics-driven discovery of the pneumocandin biosynthetic gene cluster in the fungus Glarea lozoyensis.</title>
        <authorList>
            <person name="Chen L."/>
            <person name="Yue Q."/>
            <person name="Zhang X."/>
            <person name="Xiang M."/>
            <person name="Wang C."/>
            <person name="Li S."/>
            <person name="Che Y."/>
            <person name="Ortiz-Lopez F.J."/>
            <person name="Bills G.F."/>
            <person name="Liu X."/>
            <person name="An Z."/>
        </authorList>
    </citation>
    <scope>NUCLEOTIDE SEQUENCE [LARGE SCALE GENOMIC DNA]</scope>
    <source>
        <strain evidence="3">ATCC 20868 / MF5171</strain>
    </source>
</reference>
<organism evidence="2 3">
    <name type="scientific">Glarea lozoyensis (strain ATCC 20868 / MF5171)</name>
    <dbReference type="NCBI Taxonomy" id="1116229"/>
    <lineage>
        <taxon>Eukaryota</taxon>
        <taxon>Fungi</taxon>
        <taxon>Dikarya</taxon>
        <taxon>Ascomycota</taxon>
        <taxon>Pezizomycotina</taxon>
        <taxon>Leotiomycetes</taxon>
        <taxon>Helotiales</taxon>
        <taxon>Helotiaceae</taxon>
        <taxon>Glarea</taxon>
    </lineage>
</organism>
<dbReference type="KEGG" id="glz:GLAREA_02262"/>
<feature type="compositionally biased region" description="Basic residues" evidence="1">
    <location>
        <begin position="150"/>
        <end position="161"/>
    </location>
</feature>
<sequence>MGSAASKVDEPTIDEATKTALEDSKNLPSYLVVMYESEMNKLPPYSVTAPYHPKVDKNDPRTFYPDQYIIEPTDDMHRRVVFVYDFEERCINHKTYCVKPTLSRNINTHFIRRHGYEVYFEERCRLCEKQILTSSEDRRKAREATEKFKGVHKANKKKKRTPNITSRHPTEEDRVGLLE</sequence>
<evidence type="ECO:0000313" key="2">
    <source>
        <dbReference type="EMBL" id="EPE26350.1"/>
    </source>
</evidence>
<dbReference type="HOGENOM" id="CLU_1503587_0_0_1"/>
<name>S3CKS7_GLAL2</name>
<keyword evidence="3" id="KW-1185">Reference proteome</keyword>
<dbReference type="EMBL" id="KE145371">
    <property type="protein sequence ID" value="EPE26350.1"/>
    <property type="molecule type" value="Genomic_DNA"/>
</dbReference>
<gene>
    <name evidence="2" type="ORF">GLAREA_02262</name>
</gene>
<feature type="region of interest" description="Disordered" evidence="1">
    <location>
        <begin position="135"/>
        <end position="179"/>
    </location>
</feature>
<proteinExistence type="predicted"/>
<protein>
    <submittedName>
        <fullName evidence="2">Uncharacterized protein</fullName>
    </submittedName>
</protein>
<accession>S3CKS7</accession>
<dbReference type="Proteomes" id="UP000016922">
    <property type="component" value="Unassembled WGS sequence"/>
</dbReference>
<evidence type="ECO:0000313" key="3">
    <source>
        <dbReference type="Proteomes" id="UP000016922"/>
    </source>
</evidence>
<feature type="compositionally biased region" description="Basic and acidic residues" evidence="1">
    <location>
        <begin position="168"/>
        <end position="179"/>
    </location>
</feature>